<organism evidence="1 2">
    <name type="scientific">Microbacterium pullorum</name>
    <dbReference type="NCBI Taxonomy" id="2762236"/>
    <lineage>
        <taxon>Bacteria</taxon>
        <taxon>Bacillati</taxon>
        <taxon>Actinomycetota</taxon>
        <taxon>Actinomycetes</taxon>
        <taxon>Micrococcales</taxon>
        <taxon>Microbacteriaceae</taxon>
        <taxon>Microbacterium</taxon>
    </lineage>
</organism>
<name>A0ABR8S0K2_9MICO</name>
<evidence type="ECO:0000313" key="2">
    <source>
        <dbReference type="Proteomes" id="UP000648352"/>
    </source>
</evidence>
<keyword evidence="2" id="KW-1185">Reference proteome</keyword>
<accession>A0ABR8S0K2</accession>
<dbReference type="Proteomes" id="UP000648352">
    <property type="component" value="Unassembled WGS sequence"/>
</dbReference>
<dbReference type="RefSeq" id="WP_191718035.1">
    <property type="nucleotide sequence ID" value="NZ_JACSQP010000003.1"/>
</dbReference>
<proteinExistence type="predicted"/>
<comment type="caution">
    <text evidence="1">The sequence shown here is derived from an EMBL/GenBank/DDBJ whole genome shotgun (WGS) entry which is preliminary data.</text>
</comment>
<gene>
    <name evidence="1" type="ORF">H9651_05095</name>
</gene>
<dbReference type="Pfam" id="PF11248">
    <property type="entry name" value="DUF3046"/>
    <property type="match status" value="1"/>
</dbReference>
<sequence length="74" mass="8142">MRRSEFDRAVSDEFGARGAALVADLVLPRVGGQTAREALDAGTPAREVWAALCVEAEVPDDRRYGVGRMDPRRR</sequence>
<reference evidence="1 2" key="1">
    <citation type="submission" date="2020-08" db="EMBL/GenBank/DDBJ databases">
        <title>A Genomic Blueprint of the Chicken Gut Microbiome.</title>
        <authorList>
            <person name="Gilroy R."/>
            <person name="Ravi A."/>
            <person name="Getino M."/>
            <person name="Pursley I."/>
            <person name="Horton D.L."/>
            <person name="Alikhan N.-F."/>
            <person name="Baker D."/>
            <person name="Gharbi K."/>
            <person name="Hall N."/>
            <person name="Watson M."/>
            <person name="Adriaenssens E.M."/>
            <person name="Foster-Nyarko E."/>
            <person name="Jarju S."/>
            <person name="Secka A."/>
            <person name="Antonio M."/>
            <person name="Oren A."/>
            <person name="Chaudhuri R."/>
            <person name="La Ragione R.M."/>
            <person name="Hildebrand F."/>
            <person name="Pallen M.J."/>
        </authorList>
    </citation>
    <scope>NUCLEOTIDE SEQUENCE [LARGE SCALE GENOMIC DNA]</scope>
    <source>
        <strain evidence="1 2">Sa4CUA7</strain>
    </source>
</reference>
<evidence type="ECO:0000313" key="1">
    <source>
        <dbReference type="EMBL" id="MBD7957002.1"/>
    </source>
</evidence>
<protein>
    <submittedName>
        <fullName evidence="1">DUF3046 domain-containing protein</fullName>
    </submittedName>
</protein>
<dbReference type="EMBL" id="JACSQP010000003">
    <property type="protein sequence ID" value="MBD7957002.1"/>
    <property type="molecule type" value="Genomic_DNA"/>
</dbReference>
<dbReference type="InterPro" id="IPR021408">
    <property type="entry name" value="DUF3046"/>
</dbReference>